<dbReference type="AlphaFoldDB" id="A0A9X1QD95"/>
<dbReference type="Pfam" id="PF03382">
    <property type="entry name" value="DUF285"/>
    <property type="match status" value="2"/>
</dbReference>
<organism evidence="2 3">
    <name type="scientific">Dyadobacter chenhuakuii</name>
    <dbReference type="NCBI Taxonomy" id="2909339"/>
    <lineage>
        <taxon>Bacteria</taxon>
        <taxon>Pseudomonadati</taxon>
        <taxon>Bacteroidota</taxon>
        <taxon>Cytophagia</taxon>
        <taxon>Cytophagales</taxon>
        <taxon>Spirosomataceae</taxon>
        <taxon>Dyadobacter</taxon>
    </lineage>
</organism>
<protein>
    <submittedName>
        <fullName evidence="2">BspA family leucine-rich repeat surface protein</fullName>
    </submittedName>
</protein>
<dbReference type="Proteomes" id="UP001139411">
    <property type="component" value="Unassembled WGS sequence"/>
</dbReference>
<evidence type="ECO:0000313" key="2">
    <source>
        <dbReference type="EMBL" id="MCF2498981.1"/>
    </source>
</evidence>
<comment type="caution">
    <text evidence="2">The sequence shown here is derived from an EMBL/GenBank/DDBJ whole genome shotgun (WGS) entry which is preliminary data.</text>
</comment>
<dbReference type="InterPro" id="IPR026444">
    <property type="entry name" value="Secre_tail"/>
</dbReference>
<dbReference type="InterPro" id="IPR011889">
    <property type="entry name" value="Liste_lipo_26"/>
</dbReference>
<sequence length="678" mass="76557">MRNKWSISIIKLTVFAVKRLHGSAAIFIMALLLLQITTVHAQKPPRIPLPFITTWQTTTRENPTSKHIIFPGWGRNYTIFWTGRVGGRTVYGQLAGNGATRIDFPAPGTYQVRVGPGSGTFYRFMMHESERTKLLRVDQWGSVVWSSMGSAFKNCHNMDVVATDIPDLSQVIDMSSMFEACLVLTGNARFNDWNTANVKTMKGLFNTAKLFNQPISTWNTGNVTDMSNMFQFAWRFNKPIGNWNTGKVINMSYMFAYTNAFDQPIGNWNTANVTNMSHMFESAQAFNQPIGNWNTANALDINNMFSSTKLFNQPINSWNTSKITDMHSLFYFAMAFNQPMGSWDTGNVTKMTAMFCYNHVFNQPIGNWNTRNVTDMNLMFSMASAFNQPIGGWDTGKVTNMRSMFYGNKVFNQPLGNWNTAAVTNMAYMFYGNASFNQSLENWNTSRVADMSNMFDHATSFNQPVKNWNTAAVTSMAYMFRSAFAFDQHLGNWQVGNVQSMYMMLDSTDMSKDNYDQMYINWERQTLQPRVVLGATTLTYCKGSTFRNLIVYRYGWVILGDKKDCSDCSGCRTESDDVAAISNEQDLDGFSKSEIMTDADFVYPNPASDKLYIKNNSGTVHSLSITDAVGRTRLTQNTTNNNPGGAEISTTHLPSGVYLITMFQKNGSSKSQKIIIRK</sequence>
<evidence type="ECO:0000259" key="1">
    <source>
        <dbReference type="Pfam" id="PF18962"/>
    </source>
</evidence>
<proteinExistence type="predicted"/>
<dbReference type="Pfam" id="PF18962">
    <property type="entry name" value="Por_Secre_tail"/>
    <property type="match status" value="1"/>
</dbReference>
<reference evidence="2" key="1">
    <citation type="submission" date="2022-01" db="EMBL/GenBank/DDBJ databases">
        <title>Novel species in genus Dyadobacter.</title>
        <authorList>
            <person name="Ma C."/>
        </authorList>
    </citation>
    <scope>NUCLEOTIDE SEQUENCE</scope>
    <source>
        <strain evidence="2">CY357</strain>
    </source>
</reference>
<gene>
    <name evidence="2" type="ORF">L0661_11735</name>
</gene>
<dbReference type="RefSeq" id="WP_235177915.1">
    <property type="nucleotide sequence ID" value="NZ_JAKFFV010000007.1"/>
</dbReference>
<evidence type="ECO:0000313" key="3">
    <source>
        <dbReference type="Proteomes" id="UP001139411"/>
    </source>
</evidence>
<name>A0A9X1QD95_9BACT</name>
<dbReference type="NCBIfam" id="TIGR02167">
    <property type="entry name" value="Liste_lipo_26"/>
    <property type="match status" value="9"/>
</dbReference>
<dbReference type="InterPro" id="IPR005046">
    <property type="entry name" value="DUF285"/>
</dbReference>
<accession>A0A9X1QD95</accession>
<feature type="domain" description="Secretion system C-terminal sorting" evidence="1">
    <location>
        <begin position="602"/>
        <end position="676"/>
    </location>
</feature>
<dbReference type="EMBL" id="JAKFFV010000007">
    <property type="protein sequence ID" value="MCF2498981.1"/>
    <property type="molecule type" value="Genomic_DNA"/>
</dbReference>
<dbReference type="NCBIfam" id="TIGR04183">
    <property type="entry name" value="Por_Secre_tail"/>
    <property type="match status" value="1"/>
</dbReference>